<evidence type="ECO:0000256" key="1">
    <source>
        <dbReference type="SAM" id="Phobius"/>
    </source>
</evidence>
<feature type="transmembrane region" description="Helical" evidence="1">
    <location>
        <begin position="224"/>
        <end position="250"/>
    </location>
</feature>
<proteinExistence type="predicted"/>
<evidence type="ECO:0008006" key="3">
    <source>
        <dbReference type="Google" id="ProtNLM"/>
    </source>
</evidence>
<feature type="transmembrane region" description="Helical" evidence="1">
    <location>
        <begin position="320"/>
        <end position="339"/>
    </location>
</feature>
<feature type="transmembrane region" description="Helical" evidence="1">
    <location>
        <begin position="114"/>
        <end position="134"/>
    </location>
</feature>
<evidence type="ECO:0000313" key="2">
    <source>
        <dbReference type="EMBL" id="HEM68022.1"/>
    </source>
</evidence>
<keyword evidence="1" id="KW-0472">Membrane</keyword>
<organism evidence="2">
    <name type="scientific">Ignisphaera aggregans</name>
    <dbReference type="NCBI Taxonomy" id="334771"/>
    <lineage>
        <taxon>Archaea</taxon>
        <taxon>Thermoproteota</taxon>
        <taxon>Thermoprotei</taxon>
        <taxon>Desulfurococcales</taxon>
        <taxon>Desulfurococcaceae</taxon>
        <taxon>Ignisphaera</taxon>
    </lineage>
</organism>
<protein>
    <recommendedName>
        <fullName evidence="3">DUF2029 domain-containing protein</fullName>
    </recommendedName>
</protein>
<dbReference type="AlphaFoldDB" id="A0A7J2U734"/>
<feature type="transmembrane region" description="Helical" evidence="1">
    <location>
        <begin position="12"/>
        <end position="32"/>
    </location>
</feature>
<feature type="transmembrane region" description="Helical" evidence="1">
    <location>
        <begin position="154"/>
        <end position="175"/>
    </location>
</feature>
<name>A0A7J2U734_9CREN</name>
<sequence>MLRYISFGNKKFKVLILLFFIVSLGLSTYIHIPYPPNRQPPLNNFGLLYSDIIHGVFVPRFLDVVSSYGFLDSNKVSEYWYNAQVVEELVYGRSANYLQCPVPYRDYKFEYPPLVAAAWYMSTCVAYLYTYRFIKTPSNPLEYRSIVENYVIPIHFSIQVGMLLIFCILTLIYLYKLLKQENDASRLLLFLILPSTVIYITYNWDIIAAAFTLMSLHSLTKNRYASAGVFLGLATATKVLPIFIAIPLLYEFIQRMYKTLEFRESAKRYGIGLLTSIAIPYTIPAILYQKGFSNFLNHHLTWYCENCLYLPFIQDIWSPIHRILFFSIATIMMLTILAVEVNDNRRLYEVSFLALSTSMLFNYVFSPQMMVMLSPLALLALSQNLLKYYVVADAANALIISIFFKDAEIRSYIARYINLHVEFSPWSIESPVQWAAFTRNMILLIIFLSLLSRELKNVCRR</sequence>
<keyword evidence="1" id="KW-1133">Transmembrane helix</keyword>
<feature type="transmembrane region" description="Helical" evidence="1">
    <location>
        <begin position="52"/>
        <end position="71"/>
    </location>
</feature>
<accession>A0A7J2U734</accession>
<feature type="transmembrane region" description="Helical" evidence="1">
    <location>
        <begin position="271"/>
        <end position="288"/>
    </location>
</feature>
<gene>
    <name evidence="2" type="ORF">ENO26_10760</name>
</gene>
<feature type="transmembrane region" description="Helical" evidence="1">
    <location>
        <begin position="360"/>
        <end position="381"/>
    </location>
</feature>
<keyword evidence="1" id="KW-0812">Transmembrane</keyword>
<feature type="transmembrane region" description="Helical" evidence="1">
    <location>
        <begin position="187"/>
        <end position="204"/>
    </location>
</feature>
<reference evidence="2" key="1">
    <citation type="journal article" date="2020" name="mSystems">
        <title>Genome- and Community-Level Interaction Insights into Carbon Utilization and Element Cycling Functions of Hydrothermarchaeota in Hydrothermal Sediment.</title>
        <authorList>
            <person name="Zhou Z."/>
            <person name="Liu Y."/>
            <person name="Xu W."/>
            <person name="Pan J."/>
            <person name="Luo Z.H."/>
            <person name="Li M."/>
        </authorList>
    </citation>
    <scope>NUCLEOTIDE SEQUENCE [LARGE SCALE GENOMIC DNA]</scope>
    <source>
        <strain evidence="2">SpSt-125</strain>
    </source>
</reference>
<comment type="caution">
    <text evidence="2">The sequence shown here is derived from an EMBL/GenBank/DDBJ whole genome shotgun (WGS) entry which is preliminary data.</text>
</comment>
<feature type="transmembrane region" description="Helical" evidence="1">
    <location>
        <begin position="432"/>
        <end position="451"/>
    </location>
</feature>
<dbReference type="EMBL" id="DSEU01000074">
    <property type="protein sequence ID" value="HEM68022.1"/>
    <property type="molecule type" value="Genomic_DNA"/>
</dbReference>